<dbReference type="CDD" id="cd04301">
    <property type="entry name" value="NAT_SF"/>
    <property type="match status" value="1"/>
</dbReference>
<dbReference type="PANTHER" id="PTHR43072:SF23">
    <property type="entry name" value="UPF0039 PROTEIN C11D3.02C"/>
    <property type="match status" value="1"/>
</dbReference>
<dbReference type="InterPro" id="IPR016181">
    <property type="entry name" value="Acyl_CoA_acyltransferase"/>
</dbReference>
<dbReference type="Proteomes" id="UP000075806">
    <property type="component" value="Unassembled WGS sequence"/>
</dbReference>
<name>A0A162CWR4_9BACI</name>
<dbReference type="SUPFAM" id="SSF55729">
    <property type="entry name" value="Acyl-CoA N-acyltransferases (Nat)"/>
    <property type="match status" value="1"/>
</dbReference>
<comment type="pathway">
    <text evidence="2 9">Amine and polyamine biosynthesis; ectoine biosynthesis; L-ectoine from L-aspartate 4-semialdehyde: step 2/3.</text>
</comment>
<keyword evidence="12" id="KW-1185">Reference proteome</keyword>
<evidence type="ECO:0000256" key="8">
    <source>
        <dbReference type="ARBA" id="ARBA00048924"/>
    </source>
</evidence>
<dbReference type="GO" id="GO:0033816">
    <property type="term" value="F:diaminobutyrate acetyltransferase activity"/>
    <property type="evidence" value="ECO:0007669"/>
    <property type="project" value="UniProtKB-EC"/>
</dbReference>
<evidence type="ECO:0000259" key="10">
    <source>
        <dbReference type="PROSITE" id="PS51186"/>
    </source>
</evidence>
<comment type="caution">
    <text evidence="11">The sequence shown here is derived from an EMBL/GenBank/DDBJ whole genome shotgun (WGS) entry which is preliminary data.</text>
</comment>
<evidence type="ECO:0000313" key="12">
    <source>
        <dbReference type="Proteomes" id="UP000075806"/>
    </source>
</evidence>
<dbReference type="OrthoDB" id="2436196at2"/>
<sequence>MISSQQTITPVKDKELIHFSHPNKEDGAAMWQIVNETSLDQNSAYKYIMMADFFADTCLVAKQNDELIGFVTAFRQPNQENTLFIWQIGVKPSAQGQGIASKLLKNLLKTEFSPEIRFIEATITPSNQASQALFKSLARDKKTECKIEPYFNEGLFPGDHHEEELMFRIGPVAR</sequence>
<evidence type="ECO:0000313" key="11">
    <source>
        <dbReference type="EMBL" id="KYG26954.1"/>
    </source>
</evidence>
<evidence type="ECO:0000256" key="7">
    <source>
        <dbReference type="ARBA" id="ARBA00023315"/>
    </source>
</evidence>
<dbReference type="NCBIfam" id="TIGR02406">
    <property type="entry name" value="ectoine_EctA"/>
    <property type="match status" value="1"/>
</dbReference>
<dbReference type="Pfam" id="PF00583">
    <property type="entry name" value="Acetyltransf_1"/>
    <property type="match status" value="1"/>
</dbReference>
<gene>
    <name evidence="9" type="primary">ectA</name>
    <name evidence="11" type="ORF">AZF04_11470</name>
</gene>
<evidence type="ECO:0000256" key="1">
    <source>
        <dbReference type="ARBA" id="ARBA00003741"/>
    </source>
</evidence>
<comment type="catalytic activity">
    <reaction evidence="8 9">
        <text>L-2,4-diaminobutanoate + acetyl-CoA = (2S)-4-acetamido-2-aminobutanoate + CoA + H(+)</text>
        <dbReference type="Rhea" id="RHEA:16901"/>
        <dbReference type="ChEBI" id="CHEBI:15378"/>
        <dbReference type="ChEBI" id="CHEBI:57287"/>
        <dbReference type="ChEBI" id="CHEBI:57288"/>
        <dbReference type="ChEBI" id="CHEBI:58761"/>
        <dbReference type="ChEBI" id="CHEBI:58929"/>
        <dbReference type="EC" id="2.3.1.178"/>
    </reaction>
</comment>
<dbReference type="Gene3D" id="3.40.630.30">
    <property type="match status" value="1"/>
</dbReference>
<comment type="similarity">
    <text evidence="3 9">Belongs to the acetyltransferase family. EctA subfamily.</text>
</comment>
<evidence type="ECO:0000256" key="4">
    <source>
        <dbReference type="ARBA" id="ARBA00012355"/>
    </source>
</evidence>
<dbReference type="PANTHER" id="PTHR43072">
    <property type="entry name" value="N-ACETYLTRANSFERASE"/>
    <property type="match status" value="1"/>
</dbReference>
<dbReference type="UniPathway" id="UPA00067">
    <property type="reaction ID" value="UER00122"/>
</dbReference>
<keyword evidence="6 9" id="KW-0808">Transferase</keyword>
<reference evidence="11" key="1">
    <citation type="submission" date="2016-02" db="EMBL/GenBank/DDBJ databases">
        <title>Genome sequence of Bacillus trypoxylicola KCTC 13244(T).</title>
        <authorList>
            <person name="Jeong H."/>
            <person name="Park S.-H."/>
            <person name="Choi S.-K."/>
        </authorList>
    </citation>
    <scope>NUCLEOTIDE SEQUENCE [LARGE SCALE GENOMIC DNA]</scope>
    <source>
        <strain evidence="11">KCTC 13244</strain>
    </source>
</reference>
<evidence type="ECO:0000256" key="5">
    <source>
        <dbReference type="ARBA" id="ARBA00017935"/>
    </source>
</evidence>
<protein>
    <recommendedName>
        <fullName evidence="5 9">L-2,4-diaminobutyric acid acetyltransferase</fullName>
        <shortName evidence="9">DABA acetyltransferase</shortName>
        <ecNumber evidence="4 9">2.3.1.178</ecNumber>
    </recommendedName>
</protein>
<dbReference type="GO" id="GO:0019491">
    <property type="term" value="P:ectoine biosynthetic process"/>
    <property type="evidence" value="ECO:0007669"/>
    <property type="project" value="UniProtKB-UniPathway"/>
</dbReference>
<organism evidence="11 12">
    <name type="scientific">Alkalihalobacillus trypoxylicola</name>
    <dbReference type="NCBI Taxonomy" id="519424"/>
    <lineage>
        <taxon>Bacteria</taxon>
        <taxon>Bacillati</taxon>
        <taxon>Bacillota</taxon>
        <taxon>Bacilli</taxon>
        <taxon>Bacillales</taxon>
        <taxon>Bacillaceae</taxon>
        <taxon>Alkalihalobacillus</taxon>
    </lineage>
</organism>
<dbReference type="InterPro" id="IPR012772">
    <property type="entry name" value="Ectoine_EctA"/>
</dbReference>
<evidence type="ECO:0000256" key="6">
    <source>
        <dbReference type="ARBA" id="ARBA00022679"/>
    </source>
</evidence>
<evidence type="ECO:0000256" key="2">
    <source>
        <dbReference type="ARBA" id="ARBA00004978"/>
    </source>
</evidence>
<dbReference type="STRING" id="519424.AZF04_11470"/>
<evidence type="ECO:0000256" key="3">
    <source>
        <dbReference type="ARBA" id="ARBA00010712"/>
    </source>
</evidence>
<dbReference type="PROSITE" id="PS51186">
    <property type="entry name" value="GNAT"/>
    <property type="match status" value="1"/>
</dbReference>
<proteinExistence type="inferred from homology"/>
<accession>A0A162CWR4</accession>
<dbReference type="EC" id="2.3.1.178" evidence="4 9"/>
<keyword evidence="7 9" id="KW-0012">Acyltransferase</keyword>
<dbReference type="InterPro" id="IPR000182">
    <property type="entry name" value="GNAT_dom"/>
</dbReference>
<feature type="domain" description="N-acetyltransferase" evidence="10">
    <location>
        <begin position="17"/>
        <end position="168"/>
    </location>
</feature>
<dbReference type="EMBL" id="LTAO01000037">
    <property type="protein sequence ID" value="KYG26954.1"/>
    <property type="molecule type" value="Genomic_DNA"/>
</dbReference>
<comment type="function">
    <text evidence="1 9">Catalyzes the acetylation of L-2,4-diaminobutyrate (DABA) to gamma-N-acetyl-alpha,gamma-diaminobutyric acid (ADABA) with acetyl coenzyme A.</text>
</comment>
<evidence type="ECO:0000256" key="9">
    <source>
        <dbReference type="RuleBase" id="RU365045"/>
    </source>
</evidence>
<dbReference type="AlphaFoldDB" id="A0A162CWR4"/>